<protein>
    <submittedName>
        <fullName evidence="1">Uncharacterized protein</fullName>
    </submittedName>
</protein>
<evidence type="ECO:0000313" key="2">
    <source>
        <dbReference type="Proteomes" id="UP000265618"/>
    </source>
</evidence>
<feature type="non-terminal residue" evidence="1">
    <location>
        <position position="1"/>
    </location>
</feature>
<dbReference type="Proteomes" id="UP000265618">
    <property type="component" value="Unassembled WGS sequence"/>
</dbReference>
<evidence type="ECO:0000313" key="1">
    <source>
        <dbReference type="EMBL" id="GCA64914.1"/>
    </source>
</evidence>
<sequence>DLYSKGQSTLIVTGSDMASVQECVRKLLTQSVALSMMTREAEEVYA</sequence>
<dbReference type="AlphaFoldDB" id="A0A391NUP0"/>
<reference evidence="1 2" key="1">
    <citation type="journal article" date="2018" name="PLoS ONE">
        <title>The draft genome of Kipferlia bialata reveals reductive genome evolution in fornicate parasites.</title>
        <authorList>
            <person name="Tanifuji G."/>
            <person name="Takabayashi S."/>
            <person name="Kume K."/>
            <person name="Takagi M."/>
            <person name="Nakayama T."/>
            <person name="Kamikawa R."/>
            <person name="Inagaki Y."/>
            <person name="Hashimoto T."/>
        </authorList>
    </citation>
    <scope>NUCLEOTIDE SEQUENCE [LARGE SCALE GENOMIC DNA]</scope>
    <source>
        <strain evidence="1">NY0173</strain>
    </source>
</reference>
<comment type="caution">
    <text evidence="1">The sequence shown here is derived from an EMBL/GenBank/DDBJ whole genome shotgun (WGS) entry which is preliminary data.</text>
</comment>
<proteinExistence type="predicted"/>
<keyword evidence="2" id="KW-1185">Reference proteome</keyword>
<accession>A0A391NUP0</accession>
<gene>
    <name evidence="1" type="ORF">KIPB_015721</name>
</gene>
<organism evidence="1 2">
    <name type="scientific">Kipferlia bialata</name>
    <dbReference type="NCBI Taxonomy" id="797122"/>
    <lineage>
        <taxon>Eukaryota</taxon>
        <taxon>Metamonada</taxon>
        <taxon>Carpediemonas-like organisms</taxon>
        <taxon>Kipferlia</taxon>
    </lineage>
</organism>
<dbReference type="EMBL" id="BDIP01009017">
    <property type="protein sequence ID" value="GCA64914.1"/>
    <property type="molecule type" value="Genomic_DNA"/>
</dbReference>
<name>A0A391NUP0_9EUKA</name>